<dbReference type="AlphaFoldDB" id="A0A974NY15"/>
<protein>
    <submittedName>
        <fullName evidence="1">DUF1289 domain-containing protein</fullName>
    </submittedName>
</protein>
<proteinExistence type="predicted"/>
<evidence type="ECO:0000313" key="1">
    <source>
        <dbReference type="EMBL" id="QQV78877.1"/>
    </source>
</evidence>
<dbReference type="PANTHER" id="PTHR35175:SF2">
    <property type="entry name" value="DUF1289 DOMAIN-CONTAINING PROTEIN"/>
    <property type="match status" value="1"/>
</dbReference>
<dbReference type="KEGG" id="sari:H5J25_06285"/>
<organism evidence="1 2">
    <name type="scientific">Sphingomonas aliaeris</name>
    <dbReference type="NCBI Taxonomy" id="2759526"/>
    <lineage>
        <taxon>Bacteria</taxon>
        <taxon>Pseudomonadati</taxon>
        <taxon>Pseudomonadota</taxon>
        <taxon>Alphaproteobacteria</taxon>
        <taxon>Sphingomonadales</taxon>
        <taxon>Sphingomonadaceae</taxon>
        <taxon>Sphingomonas</taxon>
    </lineage>
</organism>
<gene>
    <name evidence="1" type="ORF">H5J25_06285</name>
</gene>
<dbReference type="InterPro" id="IPR010710">
    <property type="entry name" value="DUF1289"/>
</dbReference>
<evidence type="ECO:0000313" key="2">
    <source>
        <dbReference type="Proteomes" id="UP000595894"/>
    </source>
</evidence>
<dbReference type="Pfam" id="PF06945">
    <property type="entry name" value="DUF1289"/>
    <property type="match status" value="1"/>
</dbReference>
<accession>A0A974NY15</accession>
<reference evidence="2" key="1">
    <citation type="submission" date="2020-09" db="EMBL/GenBank/DDBJ databases">
        <title>Sphingomonas sp., a new species isolated from pork steak.</title>
        <authorList>
            <person name="Heidler von Heilborn D."/>
        </authorList>
    </citation>
    <scope>NUCLEOTIDE SEQUENCE [LARGE SCALE GENOMIC DNA]</scope>
</reference>
<name>A0A974NY15_9SPHN</name>
<dbReference type="PANTHER" id="PTHR35175">
    <property type="entry name" value="DUF1289 DOMAIN-CONTAINING PROTEIN"/>
    <property type="match status" value="1"/>
</dbReference>
<sequence>MASPCVNRCELDDARNLCLGCARTIDEIGGWSSGSPEWRADVMAALPARLAALEDR</sequence>
<dbReference type="EMBL" id="CP061035">
    <property type="protein sequence ID" value="QQV78877.1"/>
    <property type="molecule type" value="Genomic_DNA"/>
</dbReference>
<dbReference type="Proteomes" id="UP000595894">
    <property type="component" value="Chromosome"/>
</dbReference>
<keyword evidence="2" id="KW-1185">Reference proteome</keyword>